<evidence type="ECO:0000256" key="1">
    <source>
        <dbReference type="ARBA" id="ARBA00010641"/>
    </source>
</evidence>
<dbReference type="InterPro" id="IPR039425">
    <property type="entry name" value="RNA_pol_sigma-70-like"/>
</dbReference>
<keyword evidence="8" id="KW-1185">Reference proteome</keyword>
<dbReference type="NCBIfam" id="TIGR02937">
    <property type="entry name" value="sigma70-ECF"/>
    <property type="match status" value="1"/>
</dbReference>
<dbReference type="RefSeq" id="WP_169228227.1">
    <property type="nucleotide sequence ID" value="NZ_JABBGC010000003.1"/>
</dbReference>
<comment type="similarity">
    <text evidence="1">Belongs to the sigma-70 factor family. ECF subfamily.</text>
</comment>
<dbReference type="InterPro" id="IPR014284">
    <property type="entry name" value="RNA_pol_sigma-70_dom"/>
</dbReference>
<feature type="domain" description="RNA polymerase sigma-70 region 2" evidence="5">
    <location>
        <begin position="37"/>
        <end position="98"/>
    </location>
</feature>
<dbReference type="Pfam" id="PF04542">
    <property type="entry name" value="Sigma70_r2"/>
    <property type="match status" value="1"/>
</dbReference>
<dbReference type="GO" id="GO:0016987">
    <property type="term" value="F:sigma factor activity"/>
    <property type="evidence" value="ECO:0007669"/>
    <property type="project" value="UniProtKB-KW"/>
</dbReference>
<organism evidence="7 8">
    <name type="scientific">Chitinophaga fulva</name>
    <dbReference type="NCBI Taxonomy" id="2728842"/>
    <lineage>
        <taxon>Bacteria</taxon>
        <taxon>Pseudomonadati</taxon>
        <taxon>Bacteroidota</taxon>
        <taxon>Chitinophagia</taxon>
        <taxon>Chitinophagales</taxon>
        <taxon>Chitinophagaceae</taxon>
        <taxon>Chitinophaga</taxon>
    </lineage>
</organism>
<dbReference type="GO" id="GO:0006352">
    <property type="term" value="P:DNA-templated transcription initiation"/>
    <property type="evidence" value="ECO:0007669"/>
    <property type="project" value="InterPro"/>
</dbReference>
<dbReference type="Pfam" id="PF08281">
    <property type="entry name" value="Sigma70_r4_2"/>
    <property type="match status" value="1"/>
</dbReference>
<dbReference type="Gene3D" id="1.10.1740.10">
    <property type="match status" value="1"/>
</dbReference>
<dbReference type="Proteomes" id="UP000583266">
    <property type="component" value="Unassembled WGS sequence"/>
</dbReference>
<dbReference type="SUPFAM" id="SSF88946">
    <property type="entry name" value="Sigma2 domain of RNA polymerase sigma factors"/>
    <property type="match status" value="1"/>
</dbReference>
<dbReference type="AlphaFoldDB" id="A0A848GTN5"/>
<dbReference type="NCBIfam" id="TIGR02985">
    <property type="entry name" value="Sig70_bacteroi1"/>
    <property type="match status" value="1"/>
</dbReference>
<evidence type="ECO:0000259" key="6">
    <source>
        <dbReference type="Pfam" id="PF08281"/>
    </source>
</evidence>
<dbReference type="InterPro" id="IPR013325">
    <property type="entry name" value="RNA_pol_sigma_r2"/>
</dbReference>
<evidence type="ECO:0000313" key="7">
    <source>
        <dbReference type="EMBL" id="NML40709.1"/>
    </source>
</evidence>
<proteinExistence type="inferred from homology"/>
<keyword evidence="2" id="KW-0805">Transcription regulation</keyword>
<name>A0A848GTN5_9BACT</name>
<dbReference type="GO" id="GO:0003677">
    <property type="term" value="F:DNA binding"/>
    <property type="evidence" value="ECO:0007669"/>
    <property type="project" value="InterPro"/>
</dbReference>
<dbReference type="PANTHER" id="PTHR43133">
    <property type="entry name" value="RNA POLYMERASE ECF-TYPE SIGMA FACTO"/>
    <property type="match status" value="1"/>
</dbReference>
<feature type="domain" description="RNA polymerase sigma factor 70 region 4 type 2" evidence="6">
    <location>
        <begin position="136"/>
        <end position="183"/>
    </location>
</feature>
<dbReference type="PANTHER" id="PTHR43133:SF46">
    <property type="entry name" value="RNA POLYMERASE SIGMA-70 FACTOR ECF SUBFAMILY"/>
    <property type="match status" value="1"/>
</dbReference>
<comment type="caution">
    <text evidence="7">The sequence shown here is derived from an EMBL/GenBank/DDBJ whole genome shotgun (WGS) entry which is preliminary data.</text>
</comment>
<reference evidence="7 8" key="1">
    <citation type="submission" date="2020-04" db="EMBL/GenBank/DDBJ databases">
        <title>Chitinophaga sp. G-6-1-13 sp. nov., isolated from soil.</title>
        <authorList>
            <person name="Dahal R.H."/>
            <person name="Chaudhary D.K."/>
        </authorList>
    </citation>
    <scope>NUCLEOTIDE SEQUENCE [LARGE SCALE GENOMIC DNA]</scope>
    <source>
        <strain evidence="7 8">G-6-1-13</strain>
    </source>
</reference>
<dbReference type="InterPro" id="IPR014327">
    <property type="entry name" value="RNA_pol_sigma70_bacteroid"/>
</dbReference>
<evidence type="ECO:0000313" key="8">
    <source>
        <dbReference type="Proteomes" id="UP000583266"/>
    </source>
</evidence>
<dbReference type="EMBL" id="JABBGC010000003">
    <property type="protein sequence ID" value="NML40709.1"/>
    <property type="molecule type" value="Genomic_DNA"/>
</dbReference>
<accession>A0A848GTN5</accession>
<evidence type="ECO:0000256" key="3">
    <source>
        <dbReference type="ARBA" id="ARBA00023082"/>
    </source>
</evidence>
<dbReference type="SUPFAM" id="SSF88659">
    <property type="entry name" value="Sigma3 and sigma4 domains of RNA polymerase sigma factors"/>
    <property type="match status" value="1"/>
</dbReference>
<sequence>MYNFTINQFAINRYSTYPDIKLLLLLKDNDPLAFAEIYERYCREIFNYAMALVKIPELAKDLVQDVFIKIWEARGKIEVEKSFRSYLFRVCHNRAYDMQKEIAQNRILREQLVNYYEPVIEPEALSQEGDTPYMLLLKQALSSLTPQRRRIYEMCKNDKKSYDEVARELNISPNTVKNHMTNTLSFLRDYLRQHSKLTPLLIWLLQKIF</sequence>
<evidence type="ECO:0000259" key="5">
    <source>
        <dbReference type="Pfam" id="PF04542"/>
    </source>
</evidence>
<protein>
    <submittedName>
        <fullName evidence="7">RNA polymerase sigma-70 factor</fullName>
    </submittedName>
</protein>
<dbReference type="Gene3D" id="1.10.10.10">
    <property type="entry name" value="Winged helix-like DNA-binding domain superfamily/Winged helix DNA-binding domain"/>
    <property type="match status" value="1"/>
</dbReference>
<dbReference type="InterPro" id="IPR036388">
    <property type="entry name" value="WH-like_DNA-bd_sf"/>
</dbReference>
<dbReference type="InterPro" id="IPR013249">
    <property type="entry name" value="RNA_pol_sigma70_r4_t2"/>
</dbReference>
<keyword evidence="3" id="KW-0731">Sigma factor</keyword>
<gene>
    <name evidence="7" type="ORF">HHL17_26160</name>
</gene>
<evidence type="ECO:0000256" key="4">
    <source>
        <dbReference type="ARBA" id="ARBA00023163"/>
    </source>
</evidence>
<dbReference type="InterPro" id="IPR007627">
    <property type="entry name" value="RNA_pol_sigma70_r2"/>
</dbReference>
<evidence type="ECO:0000256" key="2">
    <source>
        <dbReference type="ARBA" id="ARBA00023015"/>
    </source>
</evidence>
<keyword evidence="4" id="KW-0804">Transcription</keyword>
<dbReference type="InterPro" id="IPR013324">
    <property type="entry name" value="RNA_pol_sigma_r3/r4-like"/>
</dbReference>